<gene>
    <name evidence="1" type="ordered locus">GM21_1448</name>
</gene>
<dbReference type="AlphaFoldDB" id="C6E4K7"/>
<evidence type="ECO:0000313" key="1">
    <source>
        <dbReference type="EMBL" id="ACT17505.1"/>
    </source>
</evidence>
<sequence>MEHTDFIQMLDAVLKQTVESSRSKKAVIEAVRGFRQTVLEEDDLSWFEQTDPSSLELTDLITGLRTKHRKVQDPPIIFPLLYTLLKLQVRYYALSGDSDKDTLKEYLYLVAHHKGLYAEVCEVLQEKFNLQPIKFHYDVGLPFQRNLEKVRAYADSLEIAVNATYNMISMELGPRCKGMGPFFLFHHKIIGNETEWGKTIEYWSVCRKAYTLHKVERLSKADVVRTLSASSLSRAHAFNPELIGMANATHKLDRYLADAENLVAAAAQGSFPY</sequence>
<proteinExistence type="predicted"/>
<dbReference type="EMBL" id="CP001661">
    <property type="protein sequence ID" value="ACT17505.1"/>
    <property type="molecule type" value="Genomic_DNA"/>
</dbReference>
<organism evidence="1">
    <name type="scientific">Geobacter sp. (strain M21)</name>
    <dbReference type="NCBI Taxonomy" id="443144"/>
    <lineage>
        <taxon>Bacteria</taxon>
        <taxon>Pseudomonadati</taxon>
        <taxon>Thermodesulfobacteriota</taxon>
        <taxon>Desulfuromonadia</taxon>
        <taxon>Geobacterales</taxon>
        <taxon>Geobacteraceae</taxon>
        <taxon>Geobacter</taxon>
    </lineage>
</organism>
<protein>
    <submittedName>
        <fullName evidence="1">Uncharacterized protein</fullName>
    </submittedName>
</protein>
<dbReference type="HOGENOM" id="CLU_1018465_0_0_7"/>
<accession>C6E4K7</accession>
<reference evidence="1" key="1">
    <citation type="submission" date="2009-07" db="EMBL/GenBank/DDBJ databases">
        <title>Complete sequence of Geobacter sp. M21.</title>
        <authorList>
            <consortium name="US DOE Joint Genome Institute"/>
            <person name="Lucas S."/>
            <person name="Copeland A."/>
            <person name="Lapidus A."/>
            <person name="Glavina del Rio T."/>
            <person name="Dalin E."/>
            <person name="Tice H."/>
            <person name="Bruce D."/>
            <person name="Goodwin L."/>
            <person name="Pitluck S."/>
            <person name="Saunders E."/>
            <person name="Brettin T."/>
            <person name="Detter J.C."/>
            <person name="Han C."/>
            <person name="Larimer F."/>
            <person name="Land M."/>
            <person name="Hauser L."/>
            <person name="Kyrpides N."/>
            <person name="Ovchinnikova G."/>
            <person name="Lovley D."/>
        </authorList>
    </citation>
    <scope>NUCLEOTIDE SEQUENCE [LARGE SCALE GENOMIC DNA]</scope>
    <source>
        <strain evidence="1">M21</strain>
    </source>
</reference>
<dbReference type="KEGG" id="gem:GM21_1448"/>
<name>C6E4K7_GEOSM</name>